<dbReference type="PANTHER" id="PTHR43157:SF31">
    <property type="entry name" value="PHOSPHATIDYLINOSITOL-GLYCAN BIOSYNTHESIS CLASS F PROTEIN"/>
    <property type="match status" value="1"/>
</dbReference>
<proteinExistence type="predicted"/>
<name>A0A9W9DP64_9AGAR</name>
<evidence type="ECO:0000256" key="1">
    <source>
        <dbReference type="ARBA" id="ARBA00023002"/>
    </source>
</evidence>
<dbReference type="EMBL" id="JAOTPV010000009">
    <property type="protein sequence ID" value="KAJ4478406.1"/>
    <property type="molecule type" value="Genomic_DNA"/>
</dbReference>
<reference evidence="2" key="1">
    <citation type="submission" date="2022-08" db="EMBL/GenBank/DDBJ databases">
        <title>A Global Phylogenomic Analysis of the Shiitake Genus Lentinula.</title>
        <authorList>
            <consortium name="DOE Joint Genome Institute"/>
            <person name="Sierra-Patev S."/>
            <person name="Min B."/>
            <person name="Naranjo-Ortiz M."/>
            <person name="Looney B."/>
            <person name="Konkel Z."/>
            <person name="Slot J.C."/>
            <person name="Sakamoto Y."/>
            <person name="Steenwyk J.L."/>
            <person name="Rokas A."/>
            <person name="Carro J."/>
            <person name="Camarero S."/>
            <person name="Ferreira P."/>
            <person name="Molpeceres G."/>
            <person name="Ruiz-Duenas F.J."/>
            <person name="Serrano A."/>
            <person name="Henrissat B."/>
            <person name="Drula E."/>
            <person name="Hughes K.W."/>
            <person name="Mata J.L."/>
            <person name="Ishikawa N.K."/>
            <person name="Vargas-Isla R."/>
            <person name="Ushijima S."/>
            <person name="Smith C.A."/>
            <person name="Ahrendt S."/>
            <person name="Andreopoulos W."/>
            <person name="He G."/>
            <person name="Labutti K."/>
            <person name="Lipzen A."/>
            <person name="Ng V."/>
            <person name="Riley R."/>
            <person name="Sandor L."/>
            <person name="Barry K."/>
            <person name="Martinez A.T."/>
            <person name="Xiao Y."/>
            <person name="Gibbons J.G."/>
            <person name="Terashima K."/>
            <person name="Grigoriev I.V."/>
            <person name="Hibbett D.S."/>
        </authorList>
    </citation>
    <scope>NUCLEOTIDE SEQUENCE</scope>
    <source>
        <strain evidence="2">JLM2183</strain>
    </source>
</reference>
<dbReference type="InterPro" id="IPR002347">
    <property type="entry name" value="SDR_fam"/>
</dbReference>
<dbReference type="AlphaFoldDB" id="A0A9W9DP64"/>
<sequence>MPVRRKITDDDLTDLRGKVAIVTGGNTGIGYATIQFLMRQGAKVYMGARNEDKAKAAIKELEAELPKDTNAANSGGSVHWLQLDLSNPGLVKEAAAGFLRKEERLDILVNNAAATSGPYKPREDGFTETMVVNHISPFLFTETLLPLLKSTAALDDSDVRIVNVTSVYHTRVKVESFVGKYSLSKDYGDTTSGNLYMYGVSKLANILYIKHLQAQLNAESSRITCIAVHPGTVSTDGVKKFFSSVRFFGLFLRMIVMPLIFVSWTQGAMNSVFAAAGKDVAAARESTNEARKRMYEGVYLIPIGKITEPSENAKDKRLQKELYETTKEVLRDIGL</sequence>
<accession>A0A9W9DP64</accession>
<gene>
    <name evidence="2" type="ORF">J3R30DRAFT_3481651</name>
</gene>
<dbReference type="GO" id="GO:0016491">
    <property type="term" value="F:oxidoreductase activity"/>
    <property type="evidence" value="ECO:0007669"/>
    <property type="project" value="UniProtKB-KW"/>
</dbReference>
<organism evidence="2 3">
    <name type="scientific">Lentinula aciculospora</name>
    <dbReference type="NCBI Taxonomy" id="153920"/>
    <lineage>
        <taxon>Eukaryota</taxon>
        <taxon>Fungi</taxon>
        <taxon>Dikarya</taxon>
        <taxon>Basidiomycota</taxon>
        <taxon>Agaricomycotina</taxon>
        <taxon>Agaricomycetes</taxon>
        <taxon>Agaricomycetidae</taxon>
        <taxon>Agaricales</taxon>
        <taxon>Marasmiineae</taxon>
        <taxon>Omphalotaceae</taxon>
        <taxon>Lentinula</taxon>
    </lineage>
</organism>
<dbReference type="OrthoDB" id="191139at2759"/>
<keyword evidence="3" id="KW-1185">Reference proteome</keyword>
<comment type="caution">
    <text evidence="2">The sequence shown here is derived from an EMBL/GenBank/DDBJ whole genome shotgun (WGS) entry which is preliminary data.</text>
</comment>
<evidence type="ECO:0000313" key="2">
    <source>
        <dbReference type="EMBL" id="KAJ4478406.1"/>
    </source>
</evidence>
<dbReference type="PANTHER" id="PTHR43157">
    <property type="entry name" value="PHOSPHATIDYLINOSITOL-GLYCAN BIOSYNTHESIS CLASS F PROTEIN-RELATED"/>
    <property type="match status" value="1"/>
</dbReference>
<dbReference type="SUPFAM" id="SSF51735">
    <property type="entry name" value="NAD(P)-binding Rossmann-fold domains"/>
    <property type="match status" value="1"/>
</dbReference>
<keyword evidence="1" id="KW-0560">Oxidoreductase</keyword>
<dbReference type="Proteomes" id="UP001150266">
    <property type="component" value="Unassembled WGS sequence"/>
</dbReference>
<dbReference type="Gene3D" id="3.40.50.720">
    <property type="entry name" value="NAD(P)-binding Rossmann-like Domain"/>
    <property type="match status" value="1"/>
</dbReference>
<protein>
    <submittedName>
        <fullName evidence="2">NAD-P-binding protein</fullName>
    </submittedName>
</protein>
<evidence type="ECO:0000313" key="3">
    <source>
        <dbReference type="Proteomes" id="UP001150266"/>
    </source>
</evidence>
<dbReference type="InterPro" id="IPR036291">
    <property type="entry name" value="NAD(P)-bd_dom_sf"/>
</dbReference>
<dbReference type="Pfam" id="PF00106">
    <property type="entry name" value="adh_short"/>
    <property type="match status" value="1"/>
</dbReference>
<dbReference type="PRINTS" id="PR00081">
    <property type="entry name" value="GDHRDH"/>
</dbReference>